<organism evidence="1 2">
    <name type="scientific">Nelumbo nucifera</name>
    <name type="common">Sacred lotus</name>
    <dbReference type="NCBI Taxonomy" id="4432"/>
    <lineage>
        <taxon>Eukaryota</taxon>
        <taxon>Viridiplantae</taxon>
        <taxon>Streptophyta</taxon>
        <taxon>Embryophyta</taxon>
        <taxon>Tracheophyta</taxon>
        <taxon>Spermatophyta</taxon>
        <taxon>Magnoliopsida</taxon>
        <taxon>Proteales</taxon>
        <taxon>Nelumbonaceae</taxon>
        <taxon>Nelumbo</taxon>
    </lineage>
</organism>
<evidence type="ECO:0000313" key="1">
    <source>
        <dbReference type="EMBL" id="DAD29326.1"/>
    </source>
</evidence>
<dbReference type="Gene3D" id="1.25.40.10">
    <property type="entry name" value="Tetratricopeptide repeat domain"/>
    <property type="match status" value="1"/>
</dbReference>
<evidence type="ECO:0000313" key="2">
    <source>
        <dbReference type="Proteomes" id="UP000607653"/>
    </source>
</evidence>
<dbReference type="EMBL" id="DUZY01000002">
    <property type="protein sequence ID" value="DAD29326.1"/>
    <property type="molecule type" value="Genomic_DNA"/>
</dbReference>
<comment type="caution">
    <text evidence="1">The sequence shown here is derived from an EMBL/GenBank/DDBJ whole genome shotgun (WGS) entry which is preliminary data.</text>
</comment>
<protein>
    <recommendedName>
        <fullName evidence="3">Pentatricopeptide repeat-containing protein</fullName>
    </recommendedName>
</protein>
<keyword evidence="2" id="KW-1185">Reference proteome</keyword>
<name>A0A822YE54_NELNU</name>
<accession>A0A822YE54</accession>
<proteinExistence type="predicted"/>
<reference evidence="1 2" key="1">
    <citation type="journal article" date="2020" name="Mol. Biol. Evol.">
        <title>Distinct Expression and Methylation Patterns for Genes with Different Fates following a Single Whole-Genome Duplication in Flowering Plants.</title>
        <authorList>
            <person name="Shi T."/>
            <person name="Rahmani R.S."/>
            <person name="Gugger P.F."/>
            <person name="Wang M."/>
            <person name="Li H."/>
            <person name="Zhang Y."/>
            <person name="Li Z."/>
            <person name="Wang Q."/>
            <person name="Van de Peer Y."/>
            <person name="Marchal K."/>
            <person name="Chen J."/>
        </authorList>
    </citation>
    <scope>NUCLEOTIDE SEQUENCE [LARGE SCALE GENOMIC DNA]</scope>
    <source>
        <tissue evidence="1">Leaf</tissue>
    </source>
</reference>
<sequence>MQDRGIAPVLVTFINLVVCYGKAGMLEGVKRIHSQLKYGEIEPNESLFKAVIDAYRSANRQDLAELVGQEMKFAFDAQEYPASGSEDESDVCPIHLLEPSELMDTMEIK</sequence>
<gene>
    <name evidence="1" type="ORF">HUJ06_030794</name>
</gene>
<evidence type="ECO:0008006" key="3">
    <source>
        <dbReference type="Google" id="ProtNLM"/>
    </source>
</evidence>
<dbReference type="InterPro" id="IPR011990">
    <property type="entry name" value="TPR-like_helical_dom_sf"/>
</dbReference>
<dbReference type="Proteomes" id="UP000607653">
    <property type="component" value="Unassembled WGS sequence"/>
</dbReference>
<dbReference type="AlphaFoldDB" id="A0A822YE54"/>